<evidence type="ECO:0000313" key="3">
    <source>
        <dbReference type="Proteomes" id="UP000093053"/>
    </source>
</evidence>
<dbReference type="AlphaFoldDB" id="A0A1B2HW03"/>
<feature type="region of interest" description="Disordered" evidence="1">
    <location>
        <begin position="67"/>
        <end position="88"/>
    </location>
</feature>
<evidence type="ECO:0000256" key="1">
    <source>
        <dbReference type="SAM" id="MobiDB-lite"/>
    </source>
</evidence>
<accession>A0A1B2HW03</accession>
<dbReference type="KEGG" id="led:BBK82_43980"/>
<proteinExistence type="predicted"/>
<dbReference type="EMBL" id="CP016793">
    <property type="protein sequence ID" value="ANZ41865.1"/>
    <property type="molecule type" value="Genomic_DNA"/>
</dbReference>
<evidence type="ECO:0000313" key="2">
    <source>
        <dbReference type="EMBL" id="ANZ41865.1"/>
    </source>
</evidence>
<gene>
    <name evidence="2" type="ORF">BBK82_43980</name>
</gene>
<sequence length="124" mass="12272">MDSAGVDGVVSGADGVAEAIGPSAGGASGVSGVWVAVPVVVDVTALDGMGVGAQVPAVPSIETVAVEPKPPADATPAAMKPSSEMTSTVVIAPRRRVRPFTAQTPPISAFQGAARRCTDMLYPS</sequence>
<protein>
    <submittedName>
        <fullName evidence="2">Uncharacterized protein</fullName>
    </submittedName>
</protein>
<dbReference type="Proteomes" id="UP000093053">
    <property type="component" value="Chromosome"/>
</dbReference>
<organism evidence="2 3">
    <name type="scientific">Lentzea guizhouensis</name>
    <dbReference type="NCBI Taxonomy" id="1586287"/>
    <lineage>
        <taxon>Bacteria</taxon>
        <taxon>Bacillati</taxon>
        <taxon>Actinomycetota</taxon>
        <taxon>Actinomycetes</taxon>
        <taxon>Pseudonocardiales</taxon>
        <taxon>Pseudonocardiaceae</taxon>
        <taxon>Lentzea</taxon>
    </lineage>
</organism>
<name>A0A1B2HW03_9PSEU</name>
<keyword evidence="3" id="KW-1185">Reference proteome</keyword>
<reference evidence="2 3" key="1">
    <citation type="submission" date="2016-07" db="EMBL/GenBank/DDBJ databases">
        <title>Complete genome sequence of the Lentzea guizhouensis DHS C013.</title>
        <authorList>
            <person name="Cao C."/>
        </authorList>
    </citation>
    <scope>NUCLEOTIDE SEQUENCE [LARGE SCALE GENOMIC DNA]</scope>
    <source>
        <strain evidence="2 3">DHS C013</strain>
    </source>
</reference>